<sequence>MKKTQLAAALSLSAISLPTLAMVGTDARSAGMGGTGVASADHITAPFYNPAQMKKFEANDDFGLLLPSAFVGANTTEDLDSKIDQFQLANKELKSAQQAAVPNAARLEAAADNWKVKLKGLDNSGFSMGLGVNFAVAIPNSLMPVNVFSKNDVHTEFLIDIDTEQLDKDDDQLDAGTSNVQLVAGSVSDIGVSVARDVLVPYVNETISLGFSPKIQRLTVYNAFENLDTFDNDSYELSSEYQQKTTFNVDFGASYRPITPVTVALSATNLIPQELDSLNDNGSVATFRVEPSVTAGAAYDNGWLLAAADIDLTEKRLFKDVTKGEQYARLGVEFDALNWAQLRAGYSISMVDGSEDLVTLGVGFSPFGVLGVDVATQVAGDNEFHVAAELRLSL</sequence>
<dbReference type="AlphaFoldDB" id="A0A4Q0YSA8"/>
<evidence type="ECO:0000313" key="4">
    <source>
        <dbReference type="Proteomes" id="UP000290287"/>
    </source>
</evidence>
<accession>A0A4Q0YSA8</accession>
<dbReference type="RefSeq" id="WP_129122447.1">
    <property type="nucleotide sequence ID" value="NZ_PEIB01000013.1"/>
</dbReference>
<evidence type="ECO:0008006" key="5">
    <source>
        <dbReference type="Google" id="ProtNLM"/>
    </source>
</evidence>
<evidence type="ECO:0000256" key="1">
    <source>
        <dbReference type="SAM" id="Coils"/>
    </source>
</evidence>
<dbReference type="OrthoDB" id="6077588at2"/>
<evidence type="ECO:0000256" key="2">
    <source>
        <dbReference type="SAM" id="SignalP"/>
    </source>
</evidence>
<keyword evidence="1" id="KW-0175">Coiled coil</keyword>
<dbReference type="EMBL" id="PEIB01000013">
    <property type="protein sequence ID" value="RXJ73004.1"/>
    <property type="molecule type" value="Genomic_DNA"/>
</dbReference>
<evidence type="ECO:0000313" key="3">
    <source>
        <dbReference type="EMBL" id="RXJ73004.1"/>
    </source>
</evidence>
<dbReference type="Gene3D" id="2.40.160.60">
    <property type="entry name" value="Outer membrane protein transport protein (OMPP1/FadL/TodX)"/>
    <property type="match status" value="1"/>
</dbReference>
<feature type="chain" id="PRO_5020469412" description="Conjugal transfer protein TraF" evidence="2">
    <location>
        <begin position="22"/>
        <end position="394"/>
    </location>
</feature>
<comment type="caution">
    <text evidence="3">The sequence shown here is derived from an EMBL/GenBank/DDBJ whole genome shotgun (WGS) entry which is preliminary data.</text>
</comment>
<dbReference type="Proteomes" id="UP000290287">
    <property type="component" value="Unassembled WGS sequence"/>
</dbReference>
<name>A0A4Q0YSA8_9GAMM</name>
<dbReference type="SUPFAM" id="SSF56935">
    <property type="entry name" value="Porins"/>
    <property type="match status" value="1"/>
</dbReference>
<feature type="signal peptide" evidence="2">
    <location>
        <begin position="1"/>
        <end position="21"/>
    </location>
</feature>
<dbReference type="Pfam" id="PF13729">
    <property type="entry name" value="TraF_2"/>
    <property type="match status" value="1"/>
</dbReference>
<proteinExistence type="predicted"/>
<dbReference type="InterPro" id="IPR032811">
    <property type="entry name" value="Put_conjugal_transfer"/>
</dbReference>
<protein>
    <recommendedName>
        <fullName evidence="5">Conjugal transfer protein TraF</fullName>
    </recommendedName>
</protein>
<feature type="coiled-coil region" evidence="1">
    <location>
        <begin position="79"/>
        <end position="124"/>
    </location>
</feature>
<keyword evidence="4" id="KW-1185">Reference proteome</keyword>
<gene>
    <name evidence="3" type="ORF">CS022_11920</name>
</gene>
<keyword evidence="2" id="KW-0732">Signal</keyword>
<reference evidence="3 4" key="1">
    <citation type="submission" date="2017-10" db="EMBL/GenBank/DDBJ databases">
        <title>Nyctiphanis sp. nov., isolated from the stomach of the euphausiid Nyctiphanes simplex (Hansen, 1911) in the Gulf of California.</title>
        <authorList>
            <person name="Gomez-Gil B."/>
            <person name="Aguilar-Mendez M."/>
            <person name="Lopez-Cortes A."/>
            <person name="Gomez-Gutierrez J."/>
            <person name="Roque A."/>
            <person name="Lang E."/>
            <person name="Gonzalez-Castillo A."/>
        </authorList>
    </citation>
    <scope>NUCLEOTIDE SEQUENCE [LARGE SCALE GENOMIC DNA]</scope>
    <source>
        <strain evidence="3 4">CAIM 600</strain>
    </source>
</reference>
<organism evidence="3 4">
    <name type="scientific">Veronia nyctiphanis</name>
    <dbReference type="NCBI Taxonomy" id="1278244"/>
    <lineage>
        <taxon>Bacteria</taxon>
        <taxon>Pseudomonadati</taxon>
        <taxon>Pseudomonadota</taxon>
        <taxon>Gammaproteobacteria</taxon>
        <taxon>Vibrionales</taxon>
        <taxon>Vibrionaceae</taxon>
        <taxon>Veronia</taxon>
    </lineage>
</organism>